<reference evidence="1" key="1">
    <citation type="submission" date="2021-01" db="EMBL/GenBank/DDBJ databases">
        <authorList>
            <consortium name="Genoscope - CEA"/>
            <person name="William W."/>
        </authorList>
    </citation>
    <scope>NUCLEOTIDE SEQUENCE</scope>
</reference>
<organism evidence="1">
    <name type="scientific">Brassica napus</name>
    <name type="common">Rape</name>
    <dbReference type="NCBI Taxonomy" id="3708"/>
    <lineage>
        <taxon>Eukaryota</taxon>
        <taxon>Viridiplantae</taxon>
        <taxon>Streptophyta</taxon>
        <taxon>Embryophyta</taxon>
        <taxon>Tracheophyta</taxon>
        <taxon>Spermatophyta</taxon>
        <taxon>Magnoliopsida</taxon>
        <taxon>eudicotyledons</taxon>
        <taxon>Gunneridae</taxon>
        <taxon>Pentapetalae</taxon>
        <taxon>rosids</taxon>
        <taxon>malvids</taxon>
        <taxon>Brassicales</taxon>
        <taxon>Brassicaceae</taxon>
        <taxon>Brassiceae</taxon>
        <taxon>Brassica</taxon>
    </lineage>
</organism>
<name>A0A817B232_BRANA</name>
<gene>
    <name evidence="1" type="ORF">DARMORV10_A04P24760.1</name>
</gene>
<proteinExistence type="predicted"/>
<accession>A0A817B232</accession>
<dbReference type="Proteomes" id="UP001295469">
    <property type="component" value="Chromosome A04"/>
</dbReference>
<dbReference type="EMBL" id="HG994358">
    <property type="protein sequence ID" value="CAF2287780.1"/>
    <property type="molecule type" value="Genomic_DNA"/>
</dbReference>
<protein>
    <submittedName>
        <fullName evidence="1">(rape) hypothetical protein</fullName>
    </submittedName>
</protein>
<dbReference type="AlphaFoldDB" id="A0A817B232"/>
<sequence>MFHLQTPAAIHHSSLTKLQINDSFFCKFVFYFYFFCQQHKQTHIDSANTCSSASI</sequence>
<evidence type="ECO:0000313" key="1">
    <source>
        <dbReference type="EMBL" id="CAF2287780.1"/>
    </source>
</evidence>